<reference evidence="1 2" key="1">
    <citation type="journal article" date="2014" name="Int. J. Syst. Evol. Microbiol.">
        <title>Oceanisphaera profunda sp. nov., a marine bacterium isolated from deep-sea sediment, and emended description of the genus Oceanisphaera.</title>
        <authorList>
            <person name="Xu Z."/>
            <person name="Zhang X.Y."/>
            <person name="Su H.N."/>
            <person name="Yu Z.C."/>
            <person name="Liu C."/>
            <person name="Li H."/>
            <person name="Chen X.L."/>
            <person name="Song X.Y."/>
            <person name="Xie B.B."/>
            <person name="Qin Q.L."/>
            <person name="Zhou B.C."/>
            <person name="Shi M."/>
            <person name="Huang Y."/>
            <person name="Zhang Y.Z."/>
        </authorList>
    </citation>
    <scope>NUCLEOTIDE SEQUENCE [LARGE SCALE GENOMIC DNA]</scope>
    <source>
        <strain evidence="1 2">SM1222</strain>
    </source>
</reference>
<dbReference type="EMBL" id="CP021377">
    <property type="protein sequence ID" value="ART81405.1"/>
    <property type="molecule type" value="Genomic_DNA"/>
</dbReference>
<gene>
    <name evidence="1" type="ORF">CBP31_01130</name>
</gene>
<name>A0A1Y0D2T7_9GAMM</name>
<dbReference type="PANTHER" id="PTHR37519">
    <property type="match status" value="1"/>
</dbReference>
<dbReference type="PANTHER" id="PTHR37519:SF1">
    <property type="entry name" value="DIHYDROXYBIPHENYL DIOXYGENASE DOMAIN-CONTAINING PROTEIN"/>
    <property type="match status" value="1"/>
</dbReference>
<dbReference type="SUPFAM" id="SSF54593">
    <property type="entry name" value="Glyoxalase/Bleomycin resistance protein/Dihydroxybiphenyl dioxygenase"/>
    <property type="match status" value="1"/>
</dbReference>
<dbReference type="Gene3D" id="3.10.180.10">
    <property type="entry name" value="2,3-Dihydroxybiphenyl 1,2-Dioxygenase, domain 1"/>
    <property type="match status" value="1"/>
</dbReference>
<organism evidence="1 2">
    <name type="scientific">Oceanisphaera profunda</name>
    <dbReference type="NCBI Taxonomy" id="1416627"/>
    <lineage>
        <taxon>Bacteria</taxon>
        <taxon>Pseudomonadati</taxon>
        <taxon>Pseudomonadota</taxon>
        <taxon>Gammaproteobacteria</taxon>
        <taxon>Aeromonadales</taxon>
        <taxon>Aeromonadaceae</taxon>
        <taxon>Oceanisphaera</taxon>
    </lineage>
</organism>
<dbReference type="Pfam" id="PF06185">
    <property type="entry name" value="YecM"/>
    <property type="match status" value="1"/>
</dbReference>
<sequence>MMPNLDDILTNLDHFLAELEQGMLDHGLALRLGQMDHVCVRAATNQEYLELRERLAQFGQTLVEGMIGGRPIITFKLAHPIASAFGPIPCLELAAPKAGKQHTQGLEHSEIVVPSLEQLLLDYPWVPFNRSGLASSTPELSLSIAPYQIKFHCQSLADTIAAEIAHAQVIPVPEDYFKTRR</sequence>
<keyword evidence="2" id="KW-1185">Reference proteome</keyword>
<evidence type="ECO:0008006" key="3">
    <source>
        <dbReference type="Google" id="ProtNLM"/>
    </source>
</evidence>
<protein>
    <recommendedName>
        <fullName evidence="3">VOC family protein</fullName>
    </recommendedName>
</protein>
<dbReference type="InterPro" id="IPR029068">
    <property type="entry name" value="Glyas_Bleomycin-R_OHBP_Dase"/>
</dbReference>
<evidence type="ECO:0000313" key="1">
    <source>
        <dbReference type="EMBL" id="ART81405.1"/>
    </source>
</evidence>
<proteinExistence type="predicted"/>
<dbReference type="KEGG" id="opf:CBP31_01130"/>
<dbReference type="Proteomes" id="UP000243937">
    <property type="component" value="Chromosome"/>
</dbReference>
<dbReference type="AlphaFoldDB" id="A0A1Y0D2T7"/>
<evidence type="ECO:0000313" key="2">
    <source>
        <dbReference type="Proteomes" id="UP000243937"/>
    </source>
</evidence>
<accession>A0A1Y0D2T7</accession>
<dbReference type="InterPro" id="IPR010393">
    <property type="entry name" value="DUF991_YecM-like"/>
</dbReference>